<evidence type="ECO:0000313" key="1">
    <source>
        <dbReference type="EMBL" id="MEQ2284096.1"/>
    </source>
</evidence>
<protein>
    <submittedName>
        <fullName evidence="1">Uncharacterized protein</fullName>
    </submittedName>
</protein>
<evidence type="ECO:0000313" key="2">
    <source>
        <dbReference type="Proteomes" id="UP001469553"/>
    </source>
</evidence>
<accession>A0ABV0XRM4</accession>
<keyword evidence="2" id="KW-1185">Reference proteome</keyword>
<comment type="caution">
    <text evidence="1">The sequence shown here is derived from an EMBL/GenBank/DDBJ whole genome shotgun (WGS) entry which is preliminary data.</text>
</comment>
<dbReference type="Proteomes" id="UP001469553">
    <property type="component" value="Unassembled WGS sequence"/>
</dbReference>
<proteinExistence type="predicted"/>
<organism evidence="1 2">
    <name type="scientific">Ameca splendens</name>
    <dbReference type="NCBI Taxonomy" id="208324"/>
    <lineage>
        <taxon>Eukaryota</taxon>
        <taxon>Metazoa</taxon>
        <taxon>Chordata</taxon>
        <taxon>Craniata</taxon>
        <taxon>Vertebrata</taxon>
        <taxon>Euteleostomi</taxon>
        <taxon>Actinopterygii</taxon>
        <taxon>Neopterygii</taxon>
        <taxon>Teleostei</taxon>
        <taxon>Neoteleostei</taxon>
        <taxon>Acanthomorphata</taxon>
        <taxon>Ovalentaria</taxon>
        <taxon>Atherinomorphae</taxon>
        <taxon>Cyprinodontiformes</taxon>
        <taxon>Goodeidae</taxon>
        <taxon>Ameca</taxon>
    </lineage>
</organism>
<gene>
    <name evidence="1" type="ORF">AMECASPLE_018040</name>
</gene>
<reference evidence="1 2" key="1">
    <citation type="submission" date="2021-06" db="EMBL/GenBank/DDBJ databases">
        <authorList>
            <person name="Palmer J.M."/>
        </authorList>
    </citation>
    <scope>NUCLEOTIDE SEQUENCE [LARGE SCALE GENOMIC DNA]</scope>
    <source>
        <strain evidence="1 2">AS_MEX2019</strain>
        <tissue evidence="1">Muscle</tissue>
    </source>
</reference>
<name>A0ABV0XRM4_9TELE</name>
<dbReference type="EMBL" id="JAHRIP010010786">
    <property type="protein sequence ID" value="MEQ2284096.1"/>
    <property type="molecule type" value="Genomic_DNA"/>
</dbReference>
<sequence>MTGGGLRGPVPEASCFPFVPQTNGSLELQKLRPSTQTLIAGASRPAQRYPGRGVRRLQYEGRLLPEQPWSQPESRSLVEVFVQEQLEAEQLNPD</sequence>